<protein>
    <submittedName>
        <fullName evidence="1">Uncharacterized protein</fullName>
    </submittedName>
</protein>
<evidence type="ECO:0000313" key="2">
    <source>
        <dbReference type="Proteomes" id="UP000694559"/>
    </source>
</evidence>
<proteinExistence type="predicted"/>
<reference evidence="1" key="1">
    <citation type="submission" date="2025-08" db="UniProtKB">
        <authorList>
            <consortium name="Ensembl"/>
        </authorList>
    </citation>
    <scope>IDENTIFICATION</scope>
</reference>
<name>A0A8C6XF74_NAJNA</name>
<dbReference type="Proteomes" id="UP000694559">
    <property type="component" value="Unplaced"/>
</dbReference>
<keyword evidence="2" id="KW-1185">Reference proteome</keyword>
<dbReference type="Ensembl" id="ENSNNAT00000014227.1">
    <property type="protein sequence ID" value="ENSNNAP00000013583.1"/>
    <property type="gene ID" value="ENSNNAG00000009150.1"/>
</dbReference>
<organism evidence="1 2">
    <name type="scientific">Naja naja</name>
    <name type="common">Indian cobra</name>
    <dbReference type="NCBI Taxonomy" id="35670"/>
    <lineage>
        <taxon>Eukaryota</taxon>
        <taxon>Metazoa</taxon>
        <taxon>Chordata</taxon>
        <taxon>Craniata</taxon>
        <taxon>Vertebrata</taxon>
        <taxon>Euteleostomi</taxon>
        <taxon>Lepidosauria</taxon>
        <taxon>Squamata</taxon>
        <taxon>Bifurcata</taxon>
        <taxon>Unidentata</taxon>
        <taxon>Episquamata</taxon>
        <taxon>Toxicofera</taxon>
        <taxon>Serpentes</taxon>
        <taxon>Colubroidea</taxon>
        <taxon>Elapidae</taxon>
        <taxon>Elapinae</taxon>
        <taxon>Naja</taxon>
    </lineage>
</organism>
<dbReference type="AlphaFoldDB" id="A0A8C6XF74"/>
<sequence>SRLSSLSFVTRTLDLDIFPNPHFLDFHSMMLSRCAGLQLPSSSISFCIWSTLNWRKLYYKQCNWDTYIHTYIHAYIHTYIHTYLHTYIYTHIHTHVLWPRLLSLNRQLGVPTLQTLYVTKCGISQGFRLCCGACFGLWTLGINHPF</sequence>
<accession>A0A8C6XF74</accession>
<reference evidence="1" key="2">
    <citation type="submission" date="2025-09" db="UniProtKB">
        <authorList>
            <consortium name="Ensembl"/>
        </authorList>
    </citation>
    <scope>IDENTIFICATION</scope>
</reference>
<evidence type="ECO:0000313" key="1">
    <source>
        <dbReference type="Ensembl" id="ENSNNAP00000013583.1"/>
    </source>
</evidence>